<evidence type="ECO:0000313" key="8">
    <source>
        <dbReference type="EMBL" id="MCP1386995.1"/>
    </source>
</evidence>
<dbReference type="NCBIfam" id="NF040608">
    <property type="entry name" value="division_SteA"/>
    <property type="match status" value="1"/>
</dbReference>
<feature type="region of interest" description="Disordered" evidence="5">
    <location>
        <begin position="1"/>
        <end position="22"/>
    </location>
</feature>
<evidence type="ECO:0000256" key="2">
    <source>
        <dbReference type="ARBA" id="ARBA00022741"/>
    </source>
</evidence>
<evidence type="ECO:0000256" key="3">
    <source>
        <dbReference type="ARBA" id="ARBA00022777"/>
    </source>
</evidence>
<name>A0ABT1FYZ9_9CORY</name>
<dbReference type="EMBL" id="JAMFTQ010000002">
    <property type="protein sequence ID" value="MCP1386995.1"/>
    <property type="molecule type" value="Genomic_DNA"/>
</dbReference>
<keyword evidence="1" id="KW-0808">Transferase</keyword>
<evidence type="ECO:0000256" key="1">
    <source>
        <dbReference type="ARBA" id="ARBA00022679"/>
    </source>
</evidence>
<keyword evidence="6" id="KW-0472">Membrane</keyword>
<gene>
    <name evidence="8" type="primary">steA</name>
    <name evidence="8" type="ORF">M5J20_02155</name>
</gene>
<dbReference type="InterPro" id="IPR022215">
    <property type="entry name" value="SteA-like_C"/>
</dbReference>
<dbReference type="Proteomes" id="UP001204000">
    <property type="component" value="Unassembled WGS sequence"/>
</dbReference>
<keyword evidence="4" id="KW-0067">ATP-binding</keyword>
<evidence type="ECO:0000313" key="9">
    <source>
        <dbReference type="Proteomes" id="UP001204000"/>
    </source>
</evidence>
<dbReference type="RefSeq" id="WP_253575913.1">
    <property type="nucleotide sequence ID" value="NZ_JAMFTQ010000002.1"/>
</dbReference>
<dbReference type="InterPro" id="IPR036759">
    <property type="entry name" value="TPK_catalytic_sf"/>
</dbReference>
<proteinExistence type="predicted"/>
<feature type="domain" description="SteA-like C-terminal" evidence="7">
    <location>
        <begin position="349"/>
        <end position="401"/>
    </location>
</feature>
<sequence>MTVSPHNAAAAQPEGTNQVVEQAPQPVTGTLRDCTPQGKGLSRITAGDIAIVDAPDMTRRLAELLIAAKPAAVVNLSRFTTGSVPNYGPHLLLDAGIPLFEGAGSEMRSAIRDGKKIRVSGGGEITVGKKVAGHAAAVSRADVETTFAEAQRSLVENMEAYFGNTIEFIHSEAPLLIDGVGAPEVGDAMQDRKVLIVSPAPDTRERLDGLKNFIREFTPVIIGVGKATDTLAAAGYEPDFIVADPTDVAAEHLRGDAKVILPAETDGYAPGLERIQDLGVGAMTFPAATESATDLAVLLAVFHDAEMIITVGTPVELDRIFAEAEDAEPAALLTRLKAGRKLVDSTVIEHLYTTNTGGGGVAWAWAILGLLVAAATIVIIVGLGGPGAFTDNLVNTWDAIASAVQGWIS</sequence>
<protein>
    <submittedName>
        <fullName evidence="8">Cytokinetic ring protein SteA</fullName>
    </submittedName>
</protein>
<evidence type="ECO:0000256" key="5">
    <source>
        <dbReference type="SAM" id="MobiDB-lite"/>
    </source>
</evidence>
<accession>A0ABT1FYZ9</accession>
<evidence type="ECO:0000256" key="6">
    <source>
        <dbReference type="SAM" id="Phobius"/>
    </source>
</evidence>
<comment type="caution">
    <text evidence="8">The sequence shown here is derived from an EMBL/GenBank/DDBJ whole genome shotgun (WGS) entry which is preliminary data.</text>
</comment>
<keyword evidence="2" id="KW-0547">Nucleotide-binding</keyword>
<keyword evidence="3" id="KW-0418">Kinase</keyword>
<evidence type="ECO:0000259" key="7">
    <source>
        <dbReference type="Pfam" id="PF12555"/>
    </source>
</evidence>
<reference evidence="8" key="1">
    <citation type="submission" date="2022-05" db="EMBL/GenBank/DDBJ databases">
        <title>Corynebacterium sp. TA-R-1 sp. nov., isolated from human feces.</title>
        <authorList>
            <person name="Shamsuzzaman M."/>
            <person name="Dahal R.H."/>
        </authorList>
    </citation>
    <scope>NUCLEOTIDE SEQUENCE</scope>
    <source>
        <strain evidence="8">TA-R-1</strain>
    </source>
</reference>
<dbReference type="SUPFAM" id="SSF63999">
    <property type="entry name" value="Thiamin pyrophosphokinase, catalytic domain"/>
    <property type="match status" value="1"/>
</dbReference>
<evidence type="ECO:0000256" key="4">
    <source>
        <dbReference type="ARBA" id="ARBA00022840"/>
    </source>
</evidence>
<organism evidence="8 9">
    <name type="scientific">Corynebacterium stercoris</name>
    <dbReference type="NCBI Taxonomy" id="2943490"/>
    <lineage>
        <taxon>Bacteria</taxon>
        <taxon>Bacillati</taxon>
        <taxon>Actinomycetota</taxon>
        <taxon>Actinomycetes</taxon>
        <taxon>Mycobacteriales</taxon>
        <taxon>Corynebacteriaceae</taxon>
        <taxon>Corynebacterium</taxon>
    </lineage>
</organism>
<keyword evidence="6" id="KW-0812">Transmembrane</keyword>
<keyword evidence="6" id="KW-1133">Transmembrane helix</keyword>
<dbReference type="InterPro" id="IPR047795">
    <property type="entry name" value="Put_SteA-like"/>
</dbReference>
<feature type="transmembrane region" description="Helical" evidence="6">
    <location>
        <begin position="362"/>
        <end position="383"/>
    </location>
</feature>
<dbReference type="Pfam" id="PF12555">
    <property type="entry name" value="SteA-like_C"/>
    <property type="match status" value="1"/>
</dbReference>
<keyword evidence="9" id="KW-1185">Reference proteome</keyword>